<name>A0ABW8YQP1_9SPHN</name>
<accession>A0ABW8YQP1</accession>
<reference evidence="2 3" key="1">
    <citation type="submission" date="2024-06" db="EMBL/GenBank/DDBJ databases">
        <authorList>
            <person name="Kaempfer P."/>
            <person name="Viver T."/>
        </authorList>
    </citation>
    <scope>NUCLEOTIDE SEQUENCE [LARGE SCALE GENOMIC DNA]</scope>
    <source>
        <strain evidence="2 3">ST-64</strain>
    </source>
</reference>
<protein>
    <submittedName>
        <fullName evidence="2">Chemotaxis protein CheW</fullName>
    </submittedName>
</protein>
<dbReference type="Pfam" id="PF01584">
    <property type="entry name" value="CheW"/>
    <property type="match status" value="1"/>
</dbReference>
<dbReference type="EMBL" id="JBELQC010000001">
    <property type="protein sequence ID" value="MFL9841565.1"/>
    <property type="molecule type" value="Genomic_DNA"/>
</dbReference>
<evidence type="ECO:0000259" key="1">
    <source>
        <dbReference type="PROSITE" id="PS50851"/>
    </source>
</evidence>
<comment type="caution">
    <text evidence="2">The sequence shown here is derived from an EMBL/GenBank/DDBJ whole genome shotgun (WGS) entry which is preliminary data.</text>
</comment>
<dbReference type="Proteomes" id="UP001629244">
    <property type="component" value="Unassembled WGS sequence"/>
</dbReference>
<dbReference type="Gene3D" id="2.40.50.180">
    <property type="entry name" value="CheA-289, Domain 4"/>
    <property type="match status" value="1"/>
</dbReference>
<evidence type="ECO:0000313" key="2">
    <source>
        <dbReference type="EMBL" id="MFL9841565.1"/>
    </source>
</evidence>
<gene>
    <name evidence="2" type="ORF">ABS767_11370</name>
</gene>
<dbReference type="PANTHER" id="PTHR22617:SF23">
    <property type="entry name" value="CHEMOTAXIS PROTEIN CHEW"/>
    <property type="match status" value="1"/>
</dbReference>
<dbReference type="SUPFAM" id="SSF50341">
    <property type="entry name" value="CheW-like"/>
    <property type="match status" value="1"/>
</dbReference>
<organism evidence="2 3">
    <name type="scientific">Sphingomonas plantiphila</name>
    <dbReference type="NCBI Taxonomy" id="3163295"/>
    <lineage>
        <taxon>Bacteria</taxon>
        <taxon>Pseudomonadati</taxon>
        <taxon>Pseudomonadota</taxon>
        <taxon>Alphaproteobacteria</taxon>
        <taxon>Sphingomonadales</taxon>
        <taxon>Sphingomonadaceae</taxon>
        <taxon>Sphingomonas</taxon>
    </lineage>
</organism>
<proteinExistence type="predicted"/>
<dbReference type="PANTHER" id="PTHR22617">
    <property type="entry name" value="CHEMOTAXIS SENSOR HISTIDINE KINASE-RELATED"/>
    <property type="match status" value="1"/>
</dbReference>
<evidence type="ECO:0000313" key="3">
    <source>
        <dbReference type="Proteomes" id="UP001629244"/>
    </source>
</evidence>
<dbReference type="Gene3D" id="2.30.30.40">
    <property type="entry name" value="SH3 Domains"/>
    <property type="match status" value="1"/>
</dbReference>
<dbReference type="InterPro" id="IPR002545">
    <property type="entry name" value="CheW-lke_dom"/>
</dbReference>
<dbReference type="PROSITE" id="PS50851">
    <property type="entry name" value="CHEW"/>
    <property type="match status" value="1"/>
</dbReference>
<dbReference type="SMART" id="SM00260">
    <property type="entry name" value="CheW"/>
    <property type="match status" value="1"/>
</dbReference>
<dbReference type="RefSeq" id="WP_408078460.1">
    <property type="nucleotide sequence ID" value="NZ_JBELQC010000001.1"/>
</dbReference>
<keyword evidence="3" id="KW-1185">Reference proteome</keyword>
<dbReference type="InterPro" id="IPR039315">
    <property type="entry name" value="CheW"/>
</dbReference>
<dbReference type="InterPro" id="IPR036061">
    <property type="entry name" value="CheW-like_dom_sf"/>
</dbReference>
<sequence>MTEQETPVDEIKIVTFTLGHRNFGIDMRSLIEIREWAEPTPLPSVPGYILGVTNLRGTVVPVVGLAERLGWTPSTIHARSCVLVVNIAGKQAGFLVDEVDDIVAIQESAIQAAPDVELQEANVISGLVQITARARDGSDPKPQMVLLLDLDSLAITRHLDLAA</sequence>
<feature type="domain" description="CheW-like" evidence="1">
    <location>
        <begin position="10"/>
        <end position="159"/>
    </location>
</feature>